<evidence type="ECO:0000313" key="6">
    <source>
        <dbReference type="Proteomes" id="UP000663864"/>
    </source>
</evidence>
<feature type="domain" description="MAM" evidence="4">
    <location>
        <begin position="89"/>
        <end position="318"/>
    </location>
</feature>
<reference evidence="5" key="1">
    <citation type="submission" date="2021-02" db="EMBL/GenBank/DDBJ databases">
        <authorList>
            <person name="Nowell W R."/>
        </authorList>
    </citation>
    <scope>NUCLEOTIDE SEQUENCE</scope>
</reference>
<feature type="compositionally biased region" description="Polar residues" evidence="1">
    <location>
        <begin position="128"/>
        <end position="138"/>
    </location>
</feature>
<proteinExistence type="predicted"/>
<evidence type="ECO:0000259" key="4">
    <source>
        <dbReference type="PROSITE" id="PS50060"/>
    </source>
</evidence>
<feature type="signal peptide" evidence="3">
    <location>
        <begin position="1"/>
        <end position="20"/>
    </location>
</feature>
<feature type="transmembrane region" description="Helical" evidence="2">
    <location>
        <begin position="361"/>
        <end position="387"/>
    </location>
</feature>
<comment type="caution">
    <text evidence="5">The sequence shown here is derived from an EMBL/GenBank/DDBJ whole genome shotgun (WGS) entry which is preliminary data.</text>
</comment>
<keyword evidence="2" id="KW-0472">Membrane</keyword>
<keyword evidence="3" id="KW-0732">Signal</keyword>
<gene>
    <name evidence="5" type="ORF">ZHD862_LOCUS15390</name>
</gene>
<dbReference type="Gene3D" id="2.60.120.200">
    <property type="match status" value="1"/>
</dbReference>
<dbReference type="AlphaFoldDB" id="A0A814KVR7"/>
<dbReference type="GO" id="GO:0016020">
    <property type="term" value="C:membrane"/>
    <property type="evidence" value="ECO:0007669"/>
    <property type="project" value="InterPro"/>
</dbReference>
<dbReference type="InterPro" id="IPR000998">
    <property type="entry name" value="MAM_dom"/>
</dbReference>
<name>A0A814KVR7_9BILA</name>
<protein>
    <recommendedName>
        <fullName evidence="4">MAM domain-containing protein</fullName>
    </recommendedName>
</protein>
<feature type="region of interest" description="Disordered" evidence="1">
    <location>
        <begin position="108"/>
        <end position="138"/>
    </location>
</feature>
<keyword evidence="2" id="KW-0812">Transmembrane</keyword>
<dbReference type="EMBL" id="CAJNOT010000695">
    <property type="protein sequence ID" value="CAF1057543.1"/>
    <property type="molecule type" value="Genomic_DNA"/>
</dbReference>
<accession>A0A814KVR7</accession>
<feature type="chain" id="PRO_5032515051" description="MAM domain-containing protein" evidence="3">
    <location>
        <begin position="21"/>
        <end position="434"/>
    </location>
</feature>
<evidence type="ECO:0000313" key="5">
    <source>
        <dbReference type="EMBL" id="CAF1057543.1"/>
    </source>
</evidence>
<dbReference type="Proteomes" id="UP000663864">
    <property type="component" value="Unassembled WGS sequence"/>
</dbReference>
<dbReference type="PROSITE" id="PS50060">
    <property type="entry name" value="MAM_2"/>
    <property type="match status" value="1"/>
</dbReference>
<keyword evidence="2" id="KW-1133">Transmembrane helix</keyword>
<evidence type="ECO:0000256" key="3">
    <source>
        <dbReference type="SAM" id="SignalP"/>
    </source>
</evidence>
<evidence type="ECO:0000256" key="1">
    <source>
        <dbReference type="SAM" id="MobiDB-lite"/>
    </source>
</evidence>
<organism evidence="5 6">
    <name type="scientific">Rotaria sordida</name>
    <dbReference type="NCBI Taxonomy" id="392033"/>
    <lineage>
        <taxon>Eukaryota</taxon>
        <taxon>Metazoa</taxon>
        <taxon>Spiralia</taxon>
        <taxon>Gnathifera</taxon>
        <taxon>Rotifera</taxon>
        <taxon>Eurotatoria</taxon>
        <taxon>Bdelloidea</taxon>
        <taxon>Philodinida</taxon>
        <taxon>Philodinidae</taxon>
        <taxon>Rotaria</taxon>
    </lineage>
</organism>
<evidence type="ECO:0000256" key="2">
    <source>
        <dbReference type="SAM" id="Phobius"/>
    </source>
</evidence>
<sequence>MFKFAIIFVIGLLIIPYIHSQETILTTDAALLTTQITSTTITSLLTLPESSTVKDATTTVLDIQTNSESTIIEMTSSTTTTERPFIPLFRCDFNSACFANDQLIRTNGSEFNPAPSPNGLEPPRAPTSDVTSITTPTSNNEKCKLPYSLSLDDNMNNTYSDMRFCYNNTCETVNGDIGICAPGLYGLVSLNSSDSSKTIIDSIDYNPTLRDSVGEQCLRFYYYFTIYDEEDWGQQIEVWIRPNNQSDNAVLIGNPTIFDMKENGWQFQNITFNSTFSRYTLAFSFIVGKENRTEDPTSNRTVYFALDNIELYDFNCSYVNNQLNPPTTTPVTVTTTISTSTTTTSSLSTTATTSAPPKQNLGLILGLSLGLGIPFVLGVLIGFIYCFKVYRPKHRVNPNTVANTNNTTVTAVTDIPLKPTKTKRKKNTKSSEAV</sequence>